<comment type="caution">
    <text evidence="1">The sequence shown here is derived from an EMBL/GenBank/DDBJ whole genome shotgun (WGS) entry which is preliminary data.</text>
</comment>
<dbReference type="EMBL" id="BAAAEU010000003">
    <property type="protein sequence ID" value="GAA0707681.1"/>
    <property type="molecule type" value="Genomic_DNA"/>
</dbReference>
<dbReference type="Proteomes" id="UP001501523">
    <property type="component" value="Unassembled WGS sequence"/>
</dbReference>
<protein>
    <submittedName>
        <fullName evidence="1">Uncharacterized protein</fullName>
    </submittedName>
</protein>
<keyword evidence="2" id="KW-1185">Reference proteome</keyword>
<evidence type="ECO:0000313" key="1">
    <source>
        <dbReference type="EMBL" id="GAA0707681.1"/>
    </source>
</evidence>
<gene>
    <name evidence="1" type="ORF">GCM10009105_06630</name>
</gene>
<sequence>MPAWFASITQVPAPVNDTVDALIEQTALALASIVNATARPELAVAVTL</sequence>
<organism evidence="1 2">
    <name type="scientific">Dokdonella soli</name>
    <dbReference type="NCBI Taxonomy" id="529810"/>
    <lineage>
        <taxon>Bacteria</taxon>
        <taxon>Pseudomonadati</taxon>
        <taxon>Pseudomonadota</taxon>
        <taxon>Gammaproteobacteria</taxon>
        <taxon>Lysobacterales</taxon>
        <taxon>Rhodanobacteraceae</taxon>
        <taxon>Dokdonella</taxon>
    </lineage>
</organism>
<accession>A0ABP3TIX8</accession>
<evidence type="ECO:0000313" key="2">
    <source>
        <dbReference type="Proteomes" id="UP001501523"/>
    </source>
</evidence>
<name>A0ABP3TIX8_9GAMM</name>
<reference evidence="2" key="1">
    <citation type="journal article" date="2019" name="Int. J. Syst. Evol. Microbiol.">
        <title>The Global Catalogue of Microorganisms (GCM) 10K type strain sequencing project: providing services to taxonomists for standard genome sequencing and annotation.</title>
        <authorList>
            <consortium name="The Broad Institute Genomics Platform"/>
            <consortium name="The Broad Institute Genome Sequencing Center for Infectious Disease"/>
            <person name="Wu L."/>
            <person name="Ma J."/>
        </authorList>
    </citation>
    <scope>NUCLEOTIDE SEQUENCE [LARGE SCALE GENOMIC DNA]</scope>
    <source>
        <strain evidence="2">JCM 15421</strain>
    </source>
</reference>
<proteinExistence type="predicted"/>